<dbReference type="EMBL" id="JACHYB010000001">
    <property type="protein sequence ID" value="MBB3186156.1"/>
    <property type="molecule type" value="Genomic_DNA"/>
</dbReference>
<dbReference type="InterPro" id="IPR018445">
    <property type="entry name" value="Put_Phosphate_transp_reg"/>
</dbReference>
<dbReference type="Pfam" id="PF01865">
    <property type="entry name" value="PhoU_div"/>
    <property type="match status" value="1"/>
</dbReference>
<sequence>MNSNFFARLFIPREKKFYDLFEQDTINVCAIADSLMLLVNEADEEKRKEIKNKMHDVEHANDQLTHIVMEELSRNFITPFDREDIHSLISSLDDVTDFIYVSAKSMLLYKIDPTQDIAIQSLADLIRQATKELDLAIKGLRDFKGVKQSLQAVVQVNSIENQADDILYTGIEHLFEHEQNAIEIIKKRDLYYQLETVTDKCEDVCDIIENILIKYS</sequence>
<gene>
    <name evidence="2" type="ORF">FHX64_000319</name>
</gene>
<reference evidence="2 3" key="1">
    <citation type="submission" date="2020-08" db="EMBL/GenBank/DDBJ databases">
        <title>Genomic Encyclopedia of Type Strains, Phase IV (KMG-IV): sequencing the most valuable type-strain genomes for metagenomic binning, comparative biology and taxonomic classification.</title>
        <authorList>
            <person name="Goeker M."/>
        </authorList>
    </citation>
    <scope>NUCLEOTIDE SEQUENCE [LARGE SCALE GENOMIC DNA]</scope>
    <source>
        <strain evidence="2 3">DSM 27471</strain>
    </source>
</reference>
<proteinExistence type="inferred from homology"/>
<dbReference type="InterPro" id="IPR038078">
    <property type="entry name" value="PhoU-like_sf"/>
</dbReference>
<evidence type="ECO:0000313" key="3">
    <source>
        <dbReference type="Proteomes" id="UP000544222"/>
    </source>
</evidence>
<protein>
    <recommendedName>
        <fullName evidence="4">Phosphate transport regulator</fullName>
    </recommendedName>
</protein>
<evidence type="ECO:0000256" key="1">
    <source>
        <dbReference type="ARBA" id="ARBA00008591"/>
    </source>
</evidence>
<dbReference type="InterPro" id="IPR052912">
    <property type="entry name" value="UPF0111_domain"/>
</dbReference>
<dbReference type="Gene3D" id="1.20.58.220">
    <property type="entry name" value="Phosphate transport system protein phou homolog 2, domain 2"/>
    <property type="match status" value="1"/>
</dbReference>
<keyword evidence="3" id="KW-1185">Reference proteome</keyword>
<comment type="caution">
    <text evidence="2">The sequence shown here is derived from an EMBL/GenBank/DDBJ whole genome shotgun (WGS) entry which is preliminary data.</text>
</comment>
<evidence type="ECO:0000313" key="2">
    <source>
        <dbReference type="EMBL" id="MBB3186156.1"/>
    </source>
</evidence>
<dbReference type="AlphaFoldDB" id="A0A7W5H1A6"/>
<dbReference type="RefSeq" id="WP_183412093.1">
    <property type="nucleotide sequence ID" value="NZ_JACHYB010000001.1"/>
</dbReference>
<accession>A0A7W5H1A6</accession>
<evidence type="ECO:0008006" key="4">
    <source>
        <dbReference type="Google" id="ProtNLM"/>
    </source>
</evidence>
<organism evidence="2 3">
    <name type="scientific">Microbacter margulisiae</name>
    <dbReference type="NCBI Taxonomy" id="1350067"/>
    <lineage>
        <taxon>Bacteria</taxon>
        <taxon>Pseudomonadati</taxon>
        <taxon>Bacteroidota</taxon>
        <taxon>Bacteroidia</taxon>
        <taxon>Bacteroidales</taxon>
        <taxon>Porphyromonadaceae</taxon>
        <taxon>Microbacter</taxon>
    </lineage>
</organism>
<comment type="similarity">
    <text evidence="1">Belongs to the UPF0111 family.</text>
</comment>
<name>A0A7W5H1A6_9PORP</name>
<dbReference type="PANTHER" id="PTHR37298:SF1">
    <property type="entry name" value="UPF0111 PROTEIN YKAA"/>
    <property type="match status" value="1"/>
</dbReference>
<dbReference type="Proteomes" id="UP000544222">
    <property type="component" value="Unassembled WGS sequence"/>
</dbReference>
<dbReference type="PANTHER" id="PTHR37298">
    <property type="entry name" value="UPF0111 PROTEIN YKAA"/>
    <property type="match status" value="1"/>
</dbReference>